<keyword evidence="1" id="KW-0732">Signal</keyword>
<reference evidence="3 4" key="1">
    <citation type="submission" date="2019-06" db="EMBL/GenBank/DDBJ databases">
        <title>Genomic Encyclopedia of Type Strains, Phase IV (KMG-V): Genome sequencing to study the core and pangenomes of soil and plant-associated prokaryotes.</title>
        <authorList>
            <person name="Whitman W."/>
        </authorList>
    </citation>
    <scope>NUCLEOTIDE SEQUENCE [LARGE SCALE GENOMIC DNA]</scope>
    <source>
        <strain evidence="3 4">BR 10355</strain>
    </source>
</reference>
<dbReference type="STRING" id="1755647.AS156_31300"/>
<dbReference type="SMART" id="SM00754">
    <property type="entry name" value="CHRD"/>
    <property type="match status" value="1"/>
</dbReference>
<dbReference type="PROSITE" id="PS50933">
    <property type="entry name" value="CHRD"/>
    <property type="match status" value="1"/>
</dbReference>
<feature type="signal peptide" evidence="1">
    <location>
        <begin position="1"/>
        <end position="24"/>
    </location>
</feature>
<evidence type="ECO:0000256" key="1">
    <source>
        <dbReference type="SAM" id="SignalP"/>
    </source>
</evidence>
<dbReference type="Pfam" id="PF07452">
    <property type="entry name" value="CHRD"/>
    <property type="match status" value="1"/>
</dbReference>
<feature type="domain" description="CHRD" evidence="2">
    <location>
        <begin position="23"/>
        <end position="140"/>
    </location>
</feature>
<dbReference type="EMBL" id="VITY01000007">
    <property type="protein sequence ID" value="TWB97024.1"/>
    <property type="molecule type" value="Genomic_DNA"/>
</dbReference>
<dbReference type="AlphaFoldDB" id="A0A560LRR0"/>
<name>A0A560LRR0_9BRAD</name>
<protein>
    <submittedName>
        <fullName evidence="3">CHRD domain-containing protein</fullName>
    </submittedName>
</protein>
<gene>
    <name evidence="3" type="ORF">FBZ93_107270</name>
</gene>
<evidence type="ECO:0000313" key="3">
    <source>
        <dbReference type="EMBL" id="TWB97024.1"/>
    </source>
</evidence>
<keyword evidence="4" id="KW-1185">Reference proteome</keyword>
<organism evidence="3 4">
    <name type="scientific">Bradyrhizobium macuxiense</name>
    <dbReference type="NCBI Taxonomy" id="1755647"/>
    <lineage>
        <taxon>Bacteria</taxon>
        <taxon>Pseudomonadati</taxon>
        <taxon>Pseudomonadota</taxon>
        <taxon>Alphaproteobacteria</taxon>
        <taxon>Hyphomicrobiales</taxon>
        <taxon>Nitrobacteraceae</taxon>
        <taxon>Bradyrhizobium</taxon>
    </lineage>
</organism>
<dbReference type="OrthoDB" id="571052at2"/>
<dbReference type="RefSeq" id="WP_146987872.1">
    <property type="nucleotide sequence ID" value="NZ_VITY01000007.1"/>
</dbReference>
<sequence>MSNKTLLATLTLGAAIAFAGPALAEKLHAKLDAKSEVPANTSAGTGTADIDYDAATKKLSWKLTYSGLTGPATAAHFHGPAEAGKNSGVAVAIPNATSSPVEGSATLTDAQAADLLAGKYYVNVHTAANPGGEIRGQVTK</sequence>
<accession>A0A560LRR0</accession>
<evidence type="ECO:0000313" key="4">
    <source>
        <dbReference type="Proteomes" id="UP000321304"/>
    </source>
</evidence>
<feature type="chain" id="PRO_5021979971" evidence="1">
    <location>
        <begin position="25"/>
        <end position="140"/>
    </location>
</feature>
<comment type="caution">
    <text evidence="3">The sequence shown here is derived from an EMBL/GenBank/DDBJ whole genome shotgun (WGS) entry which is preliminary data.</text>
</comment>
<proteinExistence type="predicted"/>
<dbReference type="InterPro" id="IPR010895">
    <property type="entry name" value="CHRD"/>
</dbReference>
<evidence type="ECO:0000259" key="2">
    <source>
        <dbReference type="PROSITE" id="PS50933"/>
    </source>
</evidence>
<dbReference type="Proteomes" id="UP000321304">
    <property type="component" value="Unassembled WGS sequence"/>
</dbReference>